<keyword evidence="4" id="KW-1185">Reference proteome</keyword>
<keyword evidence="3" id="KW-0645">Protease</keyword>
<dbReference type="InterPro" id="IPR036005">
    <property type="entry name" value="Creatinase/aminopeptidase-like"/>
</dbReference>
<organism evidence="3 4">
    <name type="scientific">Capillimicrobium parvum</name>
    <dbReference type="NCBI Taxonomy" id="2884022"/>
    <lineage>
        <taxon>Bacteria</taxon>
        <taxon>Bacillati</taxon>
        <taxon>Actinomycetota</taxon>
        <taxon>Thermoleophilia</taxon>
        <taxon>Solirubrobacterales</taxon>
        <taxon>Capillimicrobiaceae</taxon>
        <taxon>Capillimicrobium</taxon>
    </lineage>
</organism>
<dbReference type="Proteomes" id="UP001162834">
    <property type="component" value="Chromosome"/>
</dbReference>
<dbReference type="InterPro" id="IPR050659">
    <property type="entry name" value="Peptidase_M24B"/>
</dbReference>
<accession>A0A9E7C6V2</accession>
<dbReference type="GO" id="GO:0004239">
    <property type="term" value="F:initiator methionyl aminopeptidase activity"/>
    <property type="evidence" value="ECO:0007669"/>
    <property type="project" value="UniProtKB-EC"/>
</dbReference>
<dbReference type="Gene3D" id="3.40.350.10">
    <property type="entry name" value="Creatinase/prolidase N-terminal domain"/>
    <property type="match status" value="1"/>
</dbReference>
<evidence type="ECO:0000259" key="1">
    <source>
        <dbReference type="Pfam" id="PF00557"/>
    </source>
</evidence>
<evidence type="ECO:0000313" key="4">
    <source>
        <dbReference type="Proteomes" id="UP001162834"/>
    </source>
</evidence>
<dbReference type="InterPro" id="IPR000587">
    <property type="entry name" value="Creatinase_N"/>
</dbReference>
<dbReference type="Gene3D" id="3.90.230.10">
    <property type="entry name" value="Creatinase/methionine aminopeptidase superfamily"/>
    <property type="match status" value="1"/>
</dbReference>
<dbReference type="Pfam" id="PF00557">
    <property type="entry name" value="Peptidase_M24"/>
    <property type="match status" value="1"/>
</dbReference>
<evidence type="ECO:0000313" key="3">
    <source>
        <dbReference type="EMBL" id="UGS38997.1"/>
    </source>
</evidence>
<dbReference type="CDD" id="cd01066">
    <property type="entry name" value="APP_MetAP"/>
    <property type="match status" value="1"/>
</dbReference>
<keyword evidence="3" id="KW-0031">Aminopeptidase</keyword>
<name>A0A9E7C6V2_9ACTN</name>
<feature type="domain" description="Peptidase M24" evidence="1">
    <location>
        <begin position="182"/>
        <end position="389"/>
    </location>
</feature>
<dbReference type="InterPro" id="IPR000994">
    <property type="entry name" value="Pept_M24"/>
</dbReference>
<dbReference type="InterPro" id="IPR029149">
    <property type="entry name" value="Creatin/AminoP/Spt16_N"/>
</dbReference>
<proteinExistence type="predicted"/>
<gene>
    <name evidence="3" type="ORF">DSM104329_05429</name>
</gene>
<keyword evidence="3" id="KW-0378">Hydrolase</keyword>
<dbReference type="SUPFAM" id="SSF53092">
    <property type="entry name" value="Creatinase/prolidase N-terminal domain"/>
    <property type="match status" value="1"/>
</dbReference>
<sequence>MTGSPGATMAVDWERRIDFDRLRGERLERARRALRASELGAVLLFDQNNIRYVTSTHIGEWARDKSARCALLPRTGDPVLWDFGSAARHHQLHAPWLPETSWRAGVSSMRGAMPEQTGVPDLLAGHIHEVLREHGLEREPLGIDLTDMETLASLHRRNIPTANAQPVMLDARKIKTGEEIALLDHAAGIVDAVYERIYEMLRPGVHEHQIVAEAQKLLFELGSEQVEAINAVSGERCNPHPHVFSDRLLRPGDQAFFDIIHSFMGYRTCYYRTFCVGGVTQPQLDAYKRCREWLDHAIDLVRPGVTTDQIAAVWPTAEELGFPSEEACFGLQFGHGLGVGLYESPMISRLHSFDDPVEIEEGMVFALETYCPATDGRSAARIEEEVVVRAEGPEIITRFPAEELLVAGRQYVRGADFADRQPSAIGATG</sequence>
<dbReference type="Pfam" id="PF01321">
    <property type="entry name" value="Creatinase_N"/>
    <property type="match status" value="1"/>
</dbReference>
<dbReference type="PANTHER" id="PTHR46112">
    <property type="entry name" value="AMINOPEPTIDASE"/>
    <property type="match status" value="1"/>
</dbReference>
<feature type="domain" description="Creatinase N-terminal" evidence="2">
    <location>
        <begin position="26"/>
        <end position="139"/>
    </location>
</feature>
<dbReference type="AlphaFoldDB" id="A0A9E7C6V2"/>
<dbReference type="RefSeq" id="WP_259313008.1">
    <property type="nucleotide sequence ID" value="NZ_CP087164.1"/>
</dbReference>
<evidence type="ECO:0000259" key="2">
    <source>
        <dbReference type="Pfam" id="PF01321"/>
    </source>
</evidence>
<dbReference type="SUPFAM" id="SSF55920">
    <property type="entry name" value="Creatinase/aminopeptidase"/>
    <property type="match status" value="1"/>
</dbReference>
<dbReference type="PANTHER" id="PTHR46112:SF2">
    <property type="entry name" value="XAA-PRO AMINOPEPTIDASE P-RELATED"/>
    <property type="match status" value="1"/>
</dbReference>
<dbReference type="EC" id="3.4.11.18" evidence="3"/>
<reference evidence="3" key="1">
    <citation type="journal article" date="2022" name="Int. J. Syst. Evol. Microbiol.">
        <title>Pseudomonas aegrilactucae sp. nov. and Pseudomonas morbosilactucae sp. nov., pathogens causing bacterial rot of lettuce in Japan.</title>
        <authorList>
            <person name="Sawada H."/>
            <person name="Fujikawa T."/>
            <person name="Satou M."/>
        </authorList>
    </citation>
    <scope>NUCLEOTIDE SEQUENCE</scope>
    <source>
        <strain evidence="3">0166_1</strain>
    </source>
</reference>
<dbReference type="KEGG" id="sbae:DSM104329_05429"/>
<dbReference type="EMBL" id="CP087164">
    <property type="protein sequence ID" value="UGS38997.1"/>
    <property type="molecule type" value="Genomic_DNA"/>
</dbReference>
<protein>
    <submittedName>
        <fullName evidence="3">Methionine aminopeptidase 1, mitochondrial</fullName>
        <ecNumber evidence="3">3.4.11.18</ecNumber>
    </submittedName>
</protein>